<keyword evidence="4 7" id="KW-0812">Transmembrane</keyword>
<keyword evidence="6 7" id="KW-0472">Membrane</keyword>
<feature type="transmembrane region" description="Helical" evidence="7">
    <location>
        <begin position="246"/>
        <end position="265"/>
    </location>
</feature>
<evidence type="ECO:0000259" key="8">
    <source>
        <dbReference type="Pfam" id="PF09335"/>
    </source>
</evidence>
<evidence type="ECO:0000256" key="7">
    <source>
        <dbReference type="SAM" id="Phobius"/>
    </source>
</evidence>
<dbReference type="PANTHER" id="PTHR30353:SF15">
    <property type="entry name" value="INNER MEMBRANE PROTEIN YABI"/>
    <property type="match status" value="1"/>
</dbReference>
<feature type="transmembrane region" description="Helical" evidence="7">
    <location>
        <begin position="349"/>
        <end position="368"/>
    </location>
</feature>
<sequence>MEELLSGPLLAWLEQHRHWTGAVIFAIAMLESVAIAGLLVPGVVLLFAAAALAGSQQMGLIEILAFAFAGAVCGDLLSFALGRWLHQDIRRIWPLRRYPEWVDRGEVFFRRHGMLSILIGRFVGPVRPVIPLVAGMFDMPFWRFLLVNLFSALLWAPVYILPGYATGSALHWPVPEHFWNAAGVLLIELLAIGIGCFWLLARRQRWSPLASAALLLASAGALQFTLPLQQVLDHTLANWLNGMQPWPVPAAMGTLWLLAGLLPTLGRSPRPALLMLLAALLSSATLWLAAHDTSTLLLGSILAWLLAALVNATRDLQLHWQALALFWLVPAAAVWVKLLALPADFPLRALLLPLLHAAAGCALASWLLQRSAPLPPLNAYRRLGLLLIPLVPLASLLLPR</sequence>
<feature type="transmembrane region" description="Helical" evidence="7">
    <location>
        <begin position="380"/>
        <end position="398"/>
    </location>
</feature>
<reference evidence="10" key="1">
    <citation type="submission" date="2016-10" db="EMBL/GenBank/DDBJ databases">
        <authorList>
            <person name="Varghese N."/>
            <person name="Submissions S."/>
        </authorList>
    </citation>
    <scope>NUCLEOTIDE SEQUENCE [LARGE SCALE GENOMIC DNA]</scope>
    <source>
        <strain evidence="10">DSM 24213</strain>
    </source>
</reference>
<dbReference type="EMBL" id="FOUI01000003">
    <property type="protein sequence ID" value="SFM33138.1"/>
    <property type="molecule type" value="Genomic_DNA"/>
</dbReference>
<feature type="transmembrane region" description="Helical" evidence="7">
    <location>
        <begin position="324"/>
        <end position="343"/>
    </location>
</feature>
<evidence type="ECO:0000313" key="9">
    <source>
        <dbReference type="EMBL" id="SFM33138.1"/>
    </source>
</evidence>
<dbReference type="PANTHER" id="PTHR30353">
    <property type="entry name" value="INNER MEMBRANE PROTEIN DEDA-RELATED"/>
    <property type="match status" value="1"/>
</dbReference>
<feature type="transmembrane region" description="Helical" evidence="7">
    <location>
        <begin position="272"/>
        <end position="290"/>
    </location>
</feature>
<dbReference type="InterPro" id="IPR032816">
    <property type="entry name" value="VTT_dom"/>
</dbReference>
<evidence type="ECO:0000256" key="5">
    <source>
        <dbReference type="ARBA" id="ARBA00022989"/>
    </source>
</evidence>
<evidence type="ECO:0000256" key="1">
    <source>
        <dbReference type="ARBA" id="ARBA00004651"/>
    </source>
</evidence>
<keyword evidence="10" id="KW-1185">Reference proteome</keyword>
<dbReference type="STRING" id="1720063.SAMN05216217_103199"/>
<dbReference type="AlphaFoldDB" id="A0A1I4PZ86"/>
<dbReference type="GO" id="GO:0005886">
    <property type="term" value="C:plasma membrane"/>
    <property type="evidence" value="ECO:0007669"/>
    <property type="project" value="UniProtKB-SubCell"/>
</dbReference>
<dbReference type="RefSeq" id="WP_093473580.1">
    <property type="nucleotide sequence ID" value="NZ_FOUI01000003.1"/>
</dbReference>
<evidence type="ECO:0000256" key="4">
    <source>
        <dbReference type="ARBA" id="ARBA00022692"/>
    </source>
</evidence>
<feature type="transmembrane region" description="Helical" evidence="7">
    <location>
        <begin position="141"/>
        <end position="161"/>
    </location>
</feature>
<feature type="transmembrane region" description="Helical" evidence="7">
    <location>
        <begin position="21"/>
        <end position="54"/>
    </location>
</feature>
<organism evidence="9 10">
    <name type="scientific">Halopseudomonas yangmingensis</name>
    <dbReference type="NCBI Taxonomy" id="1720063"/>
    <lineage>
        <taxon>Bacteria</taxon>
        <taxon>Pseudomonadati</taxon>
        <taxon>Pseudomonadota</taxon>
        <taxon>Gammaproteobacteria</taxon>
        <taxon>Pseudomonadales</taxon>
        <taxon>Pseudomonadaceae</taxon>
        <taxon>Halopseudomonas</taxon>
    </lineage>
</organism>
<dbReference type="InterPro" id="IPR032818">
    <property type="entry name" value="DedA-like"/>
</dbReference>
<comment type="similarity">
    <text evidence="2">Belongs to the DedA family.</text>
</comment>
<evidence type="ECO:0000256" key="3">
    <source>
        <dbReference type="ARBA" id="ARBA00022475"/>
    </source>
</evidence>
<dbReference type="Proteomes" id="UP000243629">
    <property type="component" value="Unassembled WGS sequence"/>
</dbReference>
<evidence type="ECO:0000256" key="6">
    <source>
        <dbReference type="ARBA" id="ARBA00023136"/>
    </source>
</evidence>
<dbReference type="OrthoDB" id="9780918at2"/>
<keyword evidence="5 7" id="KW-1133">Transmembrane helix</keyword>
<name>A0A1I4PZ86_9GAMM</name>
<comment type="subcellular location">
    <subcellularLocation>
        <location evidence="1">Cell membrane</location>
        <topology evidence="1">Multi-pass membrane protein</topology>
    </subcellularLocation>
</comment>
<feature type="transmembrane region" description="Helical" evidence="7">
    <location>
        <begin position="60"/>
        <end position="81"/>
    </location>
</feature>
<gene>
    <name evidence="9" type="ORF">SAMN05216217_103199</name>
</gene>
<evidence type="ECO:0000313" key="10">
    <source>
        <dbReference type="Proteomes" id="UP000243629"/>
    </source>
</evidence>
<accession>A0A1I4PZ86</accession>
<proteinExistence type="inferred from homology"/>
<evidence type="ECO:0000256" key="2">
    <source>
        <dbReference type="ARBA" id="ARBA00010792"/>
    </source>
</evidence>
<dbReference type="Pfam" id="PF09335">
    <property type="entry name" value="VTT_dom"/>
    <property type="match status" value="1"/>
</dbReference>
<keyword evidence="3" id="KW-1003">Cell membrane</keyword>
<feature type="domain" description="VTT" evidence="8">
    <location>
        <begin position="40"/>
        <end position="164"/>
    </location>
</feature>
<feature type="transmembrane region" description="Helical" evidence="7">
    <location>
        <begin position="181"/>
        <end position="201"/>
    </location>
</feature>
<feature type="transmembrane region" description="Helical" evidence="7">
    <location>
        <begin position="208"/>
        <end position="226"/>
    </location>
</feature>
<protein>
    <submittedName>
        <fullName evidence="9">Undecaprenyl-diphosphatase</fullName>
    </submittedName>
</protein>